<dbReference type="InterPro" id="IPR020616">
    <property type="entry name" value="Thiolase_N"/>
</dbReference>
<dbReference type="InterPro" id="IPR012805">
    <property type="entry name" value="FadA"/>
</dbReference>
<evidence type="ECO:0000256" key="11">
    <source>
        <dbReference type="RuleBase" id="RU003557"/>
    </source>
</evidence>
<proteinExistence type="inferred from homology"/>
<dbReference type="InterPro" id="IPR020617">
    <property type="entry name" value="Thiolase_C"/>
</dbReference>
<evidence type="ECO:0000256" key="9">
    <source>
        <dbReference type="ARBA" id="ARBA00024073"/>
    </source>
</evidence>
<dbReference type="Pfam" id="PF00108">
    <property type="entry name" value="Thiolase_N"/>
    <property type="match status" value="1"/>
</dbReference>
<dbReference type="Pfam" id="PF02803">
    <property type="entry name" value="Thiolase_C"/>
    <property type="match status" value="1"/>
</dbReference>
<dbReference type="STRING" id="675816.VIA_003527"/>
<evidence type="ECO:0000259" key="13">
    <source>
        <dbReference type="Pfam" id="PF02803"/>
    </source>
</evidence>
<evidence type="ECO:0000313" key="15">
    <source>
        <dbReference type="EMBL" id="EGU46564.1"/>
    </source>
</evidence>
<dbReference type="InterPro" id="IPR020615">
    <property type="entry name" value="Thiolase_acyl_enz_int_AS"/>
</dbReference>
<dbReference type="GO" id="GO:0006635">
    <property type="term" value="P:fatty acid beta-oxidation"/>
    <property type="evidence" value="ECO:0007669"/>
    <property type="project" value="TreeGrafter"/>
</dbReference>
<keyword evidence="4 11" id="KW-0808">Transferase</keyword>
<dbReference type="InterPro" id="IPR050215">
    <property type="entry name" value="Thiolase-like_sf_Thiolase"/>
</dbReference>
<dbReference type="PROSITE" id="PS00737">
    <property type="entry name" value="THIOLASE_2"/>
    <property type="match status" value="1"/>
</dbReference>
<feature type="active site" description="Proton acceptor" evidence="10">
    <location>
        <position position="341"/>
    </location>
</feature>
<keyword evidence="6" id="KW-0442">Lipid degradation</keyword>
<evidence type="ECO:0000313" key="14">
    <source>
        <dbReference type="EMBL" id="EEX92882.1"/>
    </source>
</evidence>
<dbReference type="InterPro" id="IPR016039">
    <property type="entry name" value="Thiolase-like"/>
</dbReference>
<evidence type="ECO:0000256" key="1">
    <source>
        <dbReference type="ARBA" id="ARBA00005189"/>
    </source>
</evidence>
<dbReference type="NCBIfam" id="NF006510">
    <property type="entry name" value="PRK08947.1"/>
    <property type="match status" value="1"/>
</dbReference>
<feature type="domain" description="Thiolase N-terminal" evidence="12">
    <location>
        <begin position="4"/>
        <end position="252"/>
    </location>
</feature>
<feature type="active site" description="Acyl-thioester intermediate" evidence="10">
    <location>
        <position position="91"/>
    </location>
</feature>
<dbReference type="PANTHER" id="PTHR43853:SF11">
    <property type="entry name" value="3-KETOACYL-COA THIOLASE FADA"/>
    <property type="match status" value="1"/>
</dbReference>
<keyword evidence="8 11" id="KW-0012">Acyltransferase</keyword>
<dbReference type="Gene3D" id="3.40.47.10">
    <property type="match status" value="2"/>
</dbReference>
<comment type="caution">
    <text evidence="15">The sequence shown here is derived from an EMBL/GenBank/DDBJ whole genome shotgun (WGS) entry which is preliminary data.</text>
</comment>
<dbReference type="NCBIfam" id="TIGR02445">
    <property type="entry name" value="fadA"/>
    <property type="match status" value="1"/>
</dbReference>
<dbReference type="PANTHER" id="PTHR43853">
    <property type="entry name" value="3-KETOACYL-COA THIOLASE, PEROXISOMAL"/>
    <property type="match status" value="1"/>
</dbReference>
<dbReference type="AlphaFoldDB" id="C9QLV6"/>
<evidence type="ECO:0000256" key="4">
    <source>
        <dbReference type="ARBA" id="ARBA00022679"/>
    </source>
</evidence>
<dbReference type="InterPro" id="IPR020613">
    <property type="entry name" value="Thiolase_CS"/>
</dbReference>
<organism evidence="15 16">
    <name type="scientific">Vibrio orientalis CIP 102891 = ATCC 33934</name>
    <dbReference type="NCBI Taxonomy" id="675816"/>
    <lineage>
        <taxon>Bacteria</taxon>
        <taxon>Pseudomonadati</taxon>
        <taxon>Pseudomonadota</taxon>
        <taxon>Gammaproteobacteria</taxon>
        <taxon>Vibrionales</taxon>
        <taxon>Vibrionaceae</taxon>
        <taxon>Vibrio</taxon>
        <taxon>Vibrio oreintalis group</taxon>
    </lineage>
</organism>
<keyword evidence="5" id="KW-0276">Fatty acid metabolism</keyword>
<feature type="active site" description="Proton acceptor" evidence="10">
    <location>
        <position position="371"/>
    </location>
</feature>
<evidence type="ECO:0000256" key="5">
    <source>
        <dbReference type="ARBA" id="ARBA00022832"/>
    </source>
</evidence>
<dbReference type="SUPFAM" id="SSF53901">
    <property type="entry name" value="Thiolase-like"/>
    <property type="match status" value="2"/>
</dbReference>
<dbReference type="GO" id="GO:0003988">
    <property type="term" value="F:acetyl-CoA C-acyltransferase activity"/>
    <property type="evidence" value="ECO:0007669"/>
    <property type="project" value="UniProtKB-EC"/>
</dbReference>
<dbReference type="PROSITE" id="PS00098">
    <property type="entry name" value="THIOLASE_1"/>
    <property type="match status" value="1"/>
</dbReference>
<dbReference type="EC" id="2.3.1.16" evidence="9"/>
<evidence type="ECO:0000259" key="12">
    <source>
        <dbReference type="Pfam" id="PF00108"/>
    </source>
</evidence>
<reference evidence="15" key="2">
    <citation type="submission" date="2011-08" db="EMBL/GenBank/DDBJ databases">
        <authorList>
            <person name="Hoffman M."/>
            <person name="Strain E.A."/>
            <person name="Brown E."/>
            <person name="Allard M.W."/>
        </authorList>
    </citation>
    <scope>NUCLEOTIDE SEQUENCE</scope>
    <source>
        <strain evidence="15">CIP 102891</strain>
    </source>
</reference>
<accession>C9QLV6</accession>
<dbReference type="CDD" id="cd00751">
    <property type="entry name" value="thiolase"/>
    <property type="match status" value="1"/>
</dbReference>
<dbReference type="GO" id="GO:0005737">
    <property type="term" value="C:cytoplasm"/>
    <property type="evidence" value="ECO:0007669"/>
    <property type="project" value="InterPro"/>
</dbReference>
<name>C9QLV6_VIBOR</name>
<evidence type="ECO:0000256" key="3">
    <source>
        <dbReference type="ARBA" id="ARBA00022490"/>
    </source>
</evidence>
<evidence type="ECO:0000256" key="6">
    <source>
        <dbReference type="ARBA" id="ARBA00022963"/>
    </source>
</evidence>
<dbReference type="eggNOG" id="COG0183">
    <property type="taxonomic scope" value="Bacteria"/>
</dbReference>
<comment type="similarity">
    <text evidence="2 11">Belongs to the thiolase-like superfamily. Thiolase family.</text>
</comment>
<dbReference type="GO" id="GO:0010124">
    <property type="term" value="P:phenylacetate catabolic process"/>
    <property type="evidence" value="ECO:0007669"/>
    <property type="project" value="TreeGrafter"/>
</dbReference>
<feature type="domain" description="Thiolase C-terminal" evidence="13">
    <location>
        <begin position="260"/>
        <end position="384"/>
    </location>
</feature>
<dbReference type="PIRSF" id="PIRSF000429">
    <property type="entry name" value="Ac-CoA_Ac_transf"/>
    <property type="match status" value="1"/>
</dbReference>
<dbReference type="PATRIC" id="fig|675816.5.peg.3651"/>
<evidence type="ECO:0000256" key="2">
    <source>
        <dbReference type="ARBA" id="ARBA00010982"/>
    </source>
</evidence>
<dbReference type="EMBL" id="ACZV01000005">
    <property type="protein sequence ID" value="EEX92882.1"/>
    <property type="molecule type" value="Genomic_DNA"/>
</dbReference>
<reference evidence="15 16" key="3">
    <citation type="journal article" date="2012" name="Int. J. Syst. Evol. Microbiol.">
        <title>Vibrio caribbeanicus sp. nov., isolated from the marine sponge Scleritoderma cyanea.</title>
        <authorList>
            <person name="Hoffmann M."/>
            <person name="Monday S.R."/>
            <person name="Allard M.W."/>
            <person name="Strain E.A."/>
            <person name="Whittaker P."/>
            <person name="Naum M."/>
            <person name="McCarthy P.J."/>
            <person name="Lopez J.V."/>
            <person name="Fischer M."/>
            <person name="Brown E.W."/>
        </authorList>
    </citation>
    <scope>NUCLEOTIDE SEQUENCE [LARGE SCALE GENOMIC DNA]</scope>
    <source>
        <strain evidence="15">CIP 102891</strain>
        <strain evidence="16">CIP 102891 / ATCC 33934</strain>
    </source>
</reference>
<keyword evidence="17" id="KW-1185">Reference proteome</keyword>
<dbReference type="InterPro" id="IPR020610">
    <property type="entry name" value="Thiolase_AS"/>
</dbReference>
<dbReference type="PROSITE" id="PS00099">
    <property type="entry name" value="THIOLASE_3"/>
    <property type="match status" value="1"/>
</dbReference>
<sequence length="386" mass="41298">MKNVVIIDAIRTPMGRSKNGVFRHVRADDLSAHLMSNMLKRQPNLSPDSIDDVIWGCVQQTEEQGANLARTSALQAGFPETVPATTVNRLCGSSMDALHIATRAIRAGDAEIVMVGGVEHMGHVPMTKGISMNSYNRHMAQASAMMGFTAEALAKQHNISRQEQDSLGARSHRLAHKATLEGRFDNEIVPTMGHDENGSPFLVAQDEVIRPETTVEALAQLRPVFDPRGTVTAGTSSALSDGASCLLVMSEEKALELGIKARARVIACATAGVPAAIMGYGPVPATKKVLEKSNLKINDIDFVELNEAFAAQAIPCMKDLGLWDERESKVNLHGGAISLGHPLGCSGARIVGTLINVMEQRNGRYGLASMCIGMGQGIATVIERID</sequence>
<dbReference type="EMBL" id="AFWH01000062">
    <property type="protein sequence ID" value="EGU46564.1"/>
    <property type="molecule type" value="Genomic_DNA"/>
</dbReference>
<dbReference type="OrthoDB" id="9764638at2"/>
<dbReference type="Proteomes" id="UP000003515">
    <property type="component" value="Unassembled WGS sequence"/>
</dbReference>
<dbReference type="RefSeq" id="WP_004414821.1">
    <property type="nucleotide sequence ID" value="NZ_ACZV01000005.1"/>
</dbReference>
<protein>
    <recommendedName>
        <fullName evidence="9">acetyl-CoA C-acyltransferase</fullName>
        <ecNumber evidence="9">2.3.1.16</ecNumber>
    </recommendedName>
</protein>
<keyword evidence="3" id="KW-0963">Cytoplasm</keyword>
<evidence type="ECO:0000313" key="16">
    <source>
        <dbReference type="Proteomes" id="UP000002817"/>
    </source>
</evidence>
<evidence type="ECO:0000256" key="8">
    <source>
        <dbReference type="ARBA" id="ARBA00023315"/>
    </source>
</evidence>
<gene>
    <name evidence="15" type="primary">fadA</name>
    <name evidence="14" type="ORF">VIA_003527</name>
    <name evidence="15" type="ORF">VIOR3934_07418</name>
</gene>
<dbReference type="InterPro" id="IPR002155">
    <property type="entry name" value="Thiolase"/>
</dbReference>
<evidence type="ECO:0000256" key="7">
    <source>
        <dbReference type="ARBA" id="ARBA00023098"/>
    </source>
</evidence>
<dbReference type="NCBIfam" id="TIGR01930">
    <property type="entry name" value="AcCoA-C-Actrans"/>
    <property type="match status" value="1"/>
</dbReference>
<dbReference type="FunFam" id="3.40.47.10:FF:000010">
    <property type="entry name" value="Acetyl-CoA acetyltransferase (Thiolase)"/>
    <property type="match status" value="1"/>
</dbReference>
<keyword evidence="7" id="KW-0443">Lipid metabolism</keyword>
<reference evidence="14 17" key="1">
    <citation type="submission" date="2009-10" db="EMBL/GenBank/DDBJ databases">
        <authorList>
            <consortium name="Los Alamos National Laboratory (LANL)"/>
            <consortium name="National Microbial Pathogen Data Resource (NMPDR)"/>
            <person name="Munk A.C."/>
            <person name="Chertkov O."/>
            <person name="Tapia R."/>
            <person name="Green L."/>
            <person name="Rogers Y."/>
            <person name="Detter J.C."/>
            <person name="Bruce D."/>
            <person name="Brettin T.S."/>
            <person name="Colwell R.R."/>
            <person name="Huq A."/>
            <person name="Grim C.J."/>
            <person name="Hasan N.A."/>
            <person name="Bartels D."/>
            <person name="Vonstein V."/>
        </authorList>
    </citation>
    <scope>NUCLEOTIDE SEQUENCE [LARGE SCALE GENOMIC DNA]</scope>
    <source>
        <strain evidence="14 17">CIP 102891</strain>
    </source>
</reference>
<comment type="pathway">
    <text evidence="1">Lipid metabolism.</text>
</comment>
<evidence type="ECO:0000256" key="10">
    <source>
        <dbReference type="PIRSR" id="PIRSR000429-1"/>
    </source>
</evidence>
<dbReference type="Proteomes" id="UP000002817">
    <property type="component" value="Unassembled WGS sequence"/>
</dbReference>
<evidence type="ECO:0000313" key="17">
    <source>
        <dbReference type="Proteomes" id="UP000003515"/>
    </source>
</evidence>